<keyword evidence="3" id="KW-1185">Reference proteome</keyword>
<keyword evidence="1" id="KW-0472">Membrane</keyword>
<accession>A0A8S1KVK7</accession>
<gene>
    <name evidence="2" type="ORF">PPRIM_AZ9-3.1.T0260005</name>
</gene>
<feature type="transmembrane region" description="Helical" evidence="1">
    <location>
        <begin position="425"/>
        <end position="448"/>
    </location>
</feature>
<evidence type="ECO:0008006" key="4">
    <source>
        <dbReference type="Google" id="ProtNLM"/>
    </source>
</evidence>
<dbReference type="AlphaFoldDB" id="A0A8S1KVK7"/>
<evidence type="ECO:0000256" key="1">
    <source>
        <dbReference type="SAM" id="Phobius"/>
    </source>
</evidence>
<name>A0A8S1KVK7_PARPR</name>
<dbReference type="Proteomes" id="UP000688137">
    <property type="component" value="Unassembled WGS sequence"/>
</dbReference>
<feature type="transmembrane region" description="Helical" evidence="1">
    <location>
        <begin position="550"/>
        <end position="570"/>
    </location>
</feature>
<proteinExistence type="predicted"/>
<evidence type="ECO:0000313" key="2">
    <source>
        <dbReference type="EMBL" id="CAD8057362.1"/>
    </source>
</evidence>
<organism evidence="2 3">
    <name type="scientific">Paramecium primaurelia</name>
    <dbReference type="NCBI Taxonomy" id="5886"/>
    <lineage>
        <taxon>Eukaryota</taxon>
        <taxon>Sar</taxon>
        <taxon>Alveolata</taxon>
        <taxon>Ciliophora</taxon>
        <taxon>Intramacronucleata</taxon>
        <taxon>Oligohymenophorea</taxon>
        <taxon>Peniculida</taxon>
        <taxon>Parameciidae</taxon>
        <taxon>Paramecium</taxon>
    </lineage>
</organism>
<protein>
    <recommendedName>
        <fullName evidence="4">Transmembrane protein</fullName>
    </recommendedName>
</protein>
<keyword evidence="1" id="KW-0812">Transmembrane</keyword>
<feature type="transmembrane region" description="Helical" evidence="1">
    <location>
        <begin position="398"/>
        <end position="419"/>
    </location>
</feature>
<feature type="transmembrane region" description="Helical" evidence="1">
    <location>
        <begin position="309"/>
        <end position="332"/>
    </location>
</feature>
<evidence type="ECO:0000313" key="3">
    <source>
        <dbReference type="Proteomes" id="UP000688137"/>
    </source>
</evidence>
<keyword evidence="1" id="KW-1133">Transmembrane helix</keyword>
<comment type="caution">
    <text evidence="2">The sequence shown here is derived from an EMBL/GenBank/DDBJ whole genome shotgun (WGS) entry which is preliminary data.</text>
</comment>
<dbReference type="EMBL" id="CAJJDM010000025">
    <property type="protein sequence ID" value="CAD8057362.1"/>
    <property type="molecule type" value="Genomic_DNA"/>
</dbReference>
<dbReference type="OMA" id="YHTILIL"/>
<reference evidence="2" key="1">
    <citation type="submission" date="2021-01" db="EMBL/GenBank/DDBJ databases">
        <authorList>
            <consortium name="Genoscope - CEA"/>
            <person name="William W."/>
        </authorList>
    </citation>
    <scope>NUCLEOTIDE SEQUENCE</scope>
</reference>
<feature type="transmembrane region" description="Helical" evidence="1">
    <location>
        <begin position="280"/>
        <end position="297"/>
    </location>
</feature>
<sequence>MEEINTQKQEDSPAPSGSLIVNIEKMQRDSVTEDKIQPEEDIELQALFNKLNSTIDETPFHETKCQKQKQDLSYKAEFIMTHFIKFYIYQLMFYIFGPLIFFFLLNKPALMFNLGFWSWRQDVVFQYIQWIGHIFCLLMYFYFQSLSSLEIGLLWFSLLTRSIIVAAKFSTLNEERVELYERNRLSKKTIYFDVVLFDWSIQSKKIKYLEIAKAAKRHDFDTQFFYFDFLVEPMKETQKALLDDQETLLNLPHDGTYSGINLISYFIDSYQQLNTRKNQLSLALLISFIVVITPKALAYERYLQNPVEIFLNIVCGIFQIIQFNCIFLYLLISLEDMKRKIFLLDQVYYLISTKRVRCKEFKLTPTIDINCPRTIEAWSMLRSITFDYGASYHIRNQIYHTILILCCVASLVFAFQIILDYFQLDYYYLITLGIVFLIFLIFISLYLLSAATINQFFEDFKTQIENLKFICQDVRRMRKQYFEDNNSEPQNFVHKSFVNHLKAQHNNNNLIIYQRIDNLIDSLDNAQRHIEYDSRNYPLKLYGIKITYEILQNLVVGLFTVISFVVQQRFSS</sequence>
<feature type="transmembrane region" description="Helical" evidence="1">
    <location>
        <begin position="86"/>
        <end position="104"/>
    </location>
</feature>